<sequence length="131" mass="14342">MMVPERILPERWQYTYWTCLGIMGLIAVIFTVFGIVFISIGMTQGAIGFFAAGALVILYIISVVASRFNNGVPQGQQNRDQMQLLAAMPMGFRDHPLVQWVIGELGSYVPGLAPATQVHDQSAVEMAPRAA</sequence>
<accession>A0ACB7W1Z7</accession>
<proteinExistence type="predicted"/>
<organism evidence="1 2">
    <name type="scientific">Dioscorea alata</name>
    <name type="common">Purple yam</name>
    <dbReference type="NCBI Taxonomy" id="55571"/>
    <lineage>
        <taxon>Eukaryota</taxon>
        <taxon>Viridiplantae</taxon>
        <taxon>Streptophyta</taxon>
        <taxon>Embryophyta</taxon>
        <taxon>Tracheophyta</taxon>
        <taxon>Spermatophyta</taxon>
        <taxon>Magnoliopsida</taxon>
        <taxon>Liliopsida</taxon>
        <taxon>Dioscoreales</taxon>
        <taxon>Dioscoreaceae</taxon>
        <taxon>Dioscorea</taxon>
    </lineage>
</organism>
<name>A0ACB7W1Z7_DIOAL</name>
<protein>
    <submittedName>
        <fullName evidence="1">Uncharacterized protein</fullName>
    </submittedName>
</protein>
<keyword evidence="2" id="KW-1185">Reference proteome</keyword>
<dbReference type="EMBL" id="CM037015">
    <property type="protein sequence ID" value="KAH7681477.1"/>
    <property type="molecule type" value="Genomic_DNA"/>
</dbReference>
<gene>
    <name evidence="1" type="ORF">IHE45_05G060900</name>
</gene>
<reference evidence="2" key="1">
    <citation type="journal article" date="2022" name="Nat. Commun.">
        <title>Chromosome evolution and the genetic basis of agronomically important traits in greater yam.</title>
        <authorList>
            <person name="Bredeson J.V."/>
            <person name="Lyons J.B."/>
            <person name="Oniyinde I.O."/>
            <person name="Okereke N.R."/>
            <person name="Kolade O."/>
            <person name="Nnabue I."/>
            <person name="Nwadili C.O."/>
            <person name="Hribova E."/>
            <person name="Parker M."/>
            <person name="Nwogha J."/>
            <person name="Shu S."/>
            <person name="Carlson J."/>
            <person name="Kariba R."/>
            <person name="Muthemba S."/>
            <person name="Knop K."/>
            <person name="Barton G.J."/>
            <person name="Sherwood A.V."/>
            <person name="Lopez-Montes A."/>
            <person name="Asiedu R."/>
            <person name="Jamnadass R."/>
            <person name="Muchugi A."/>
            <person name="Goodstein D."/>
            <person name="Egesi C.N."/>
            <person name="Featherston J."/>
            <person name="Asfaw A."/>
            <person name="Simpson G.G."/>
            <person name="Dolezel J."/>
            <person name="Hendre P.S."/>
            <person name="Van Deynze A."/>
            <person name="Kumar P.L."/>
            <person name="Obidiegwu J.E."/>
            <person name="Bhattacharjee R."/>
            <person name="Rokhsar D.S."/>
        </authorList>
    </citation>
    <scope>NUCLEOTIDE SEQUENCE [LARGE SCALE GENOMIC DNA]</scope>
    <source>
        <strain evidence="2">cv. TDa95/00328</strain>
    </source>
</reference>
<evidence type="ECO:0000313" key="1">
    <source>
        <dbReference type="EMBL" id="KAH7681477.1"/>
    </source>
</evidence>
<evidence type="ECO:0000313" key="2">
    <source>
        <dbReference type="Proteomes" id="UP000827976"/>
    </source>
</evidence>
<comment type="caution">
    <text evidence="1">The sequence shown here is derived from an EMBL/GenBank/DDBJ whole genome shotgun (WGS) entry which is preliminary data.</text>
</comment>
<dbReference type="Proteomes" id="UP000827976">
    <property type="component" value="Chromosome 5"/>
</dbReference>